<keyword evidence="14" id="KW-0547">Nucleotide-binding</keyword>
<evidence type="ECO:0000256" key="15">
    <source>
        <dbReference type="PIRSR" id="PIRSR000350-4"/>
    </source>
</evidence>
<dbReference type="EC" id="1.8.1.4" evidence="3 16"/>
<dbReference type="Gene3D" id="3.30.390.30">
    <property type="match status" value="1"/>
</dbReference>
<dbReference type="AlphaFoldDB" id="A0A1U7PP95"/>
<evidence type="ECO:0000256" key="3">
    <source>
        <dbReference type="ARBA" id="ARBA00012608"/>
    </source>
</evidence>
<evidence type="ECO:0000256" key="6">
    <source>
        <dbReference type="ARBA" id="ARBA00022630"/>
    </source>
</evidence>
<evidence type="ECO:0000313" key="20">
    <source>
        <dbReference type="Proteomes" id="UP000187550"/>
    </source>
</evidence>
<keyword evidence="20" id="KW-1185">Reference proteome</keyword>
<comment type="catalytic activity">
    <reaction evidence="12 16">
        <text>N(6)-[(R)-dihydrolipoyl]-L-lysyl-[protein] + NAD(+) = N(6)-[(R)-lipoyl]-L-lysyl-[protein] + NADH + H(+)</text>
        <dbReference type="Rhea" id="RHEA:15045"/>
        <dbReference type="Rhea" id="RHEA-COMP:10474"/>
        <dbReference type="Rhea" id="RHEA-COMP:10475"/>
        <dbReference type="ChEBI" id="CHEBI:15378"/>
        <dbReference type="ChEBI" id="CHEBI:57540"/>
        <dbReference type="ChEBI" id="CHEBI:57945"/>
        <dbReference type="ChEBI" id="CHEBI:83099"/>
        <dbReference type="ChEBI" id="CHEBI:83100"/>
        <dbReference type="EC" id="1.8.1.4"/>
    </reaction>
</comment>
<feature type="active site" description="Proton acceptor" evidence="13">
    <location>
        <position position="454"/>
    </location>
</feature>
<dbReference type="Pfam" id="PF02852">
    <property type="entry name" value="Pyr_redox_dim"/>
    <property type="match status" value="1"/>
</dbReference>
<dbReference type="Gene3D" id="3.50.50.60">
    <property type="entry name" value="FAD/NAD(P)-binding domain"/>
    <property type="match status" value="2"/>
</dbReference>
<evidence type="ECO:0000256" key="8">
    <source>
        <dbReference type="ARBA" id="ARBA00023002"/>
    </source>
</evidence>
<dbReference type="InterPro" id="IPR050151">
    <property type="entry name" value="Class-I_Pyr_Nuc-Dis_Oxidored"/>
</dbReference>
<feature type="binding site" evidence="14">
    <location>
        <begin position="189"/>
        <end position="196"/>
    </location>
    <ligand>
        <name>NAD(+)</name>
        <dbReference type="ChEBI" id="CHEBI:57540"/>
    </ligand>
</feature>
<dbReference type="PROSITE" id="PS00076">
    <property type="entry name" value="PYRIDINE_REDOX_1"/>
    <property type="match status" value="1"/>
</dbReference>
<keyword evidence="6 16" id="KW-0285">Flavoprotein</keyword>
<protein>
    <recommendedName>
        <fullName evidence="4 16">Dihydrolipoyl dehydrogenase</fullName>
        <ecNumber evidence="3 16">1.8.1.4</ecNumber>
    </recommendedName>
</protein>
<evidence type="ECO:0000256" key="4">
    <source>
        <dbReference type="ARBA" id="ARBA00016961"/>
    </source>
</evidence>
<keyword evidence="11 16" id="KW-0676">Redox-active center</keyword>
<dbReference type="GO" id="GO:0004148">
    <property type="term" value="F:dihydrolipoyl dehydrogenase (NADH) activity"/>
    <property type="evidence" value="ECO:0007669"/>
    <property type="project" value="UniProtKB-EC"/>
</dbReference>
<feature type="domain" description="Pyridine nucleotide-disulphide oxidoreductase dimerisation" evidence="17">
    <location>
        <begin position="356"/>
        <end position="464"/>
    </location>
</feature>
<evidence type="ECO:0000259" key="18">
    <source>
        <dbReference type="Pfam" id="PF07992"/>
    </source>
</evidence>
<sequence>MAVEYDVVILGGGTGGYVAAIRSAQLGLKTAIVEKGKLGGTCLHRGCIPSKALLRSAEVYRLAKHDADNFGVSTGDVTLDFGKVQSRKDSIVSGLHKGVQGLMKKGKIDVFEGTGRILGPSIFSPMPGTISVEYENGDENEMLIPNNVIVATGSRPRTLPGLEIDGEHVLTSDEALGMESLPKSIIIIGGGVIGIEWASMLNDFGVETTVVEYADRILPTEDADISKEMEKLLKKRGVKIFTSAKVLPDTLDKGDGPVSISAETGSGQEQFRAEKILVSVGRQANTEGIGLENTDIELERGFIKVKNTYQTKESHIYAIGDVIGGLQLAHVASHEGIAAVEHIAGEPAGHVDAEFVPRCIYSSPEAASVGLTEAEAKERGRDVKIGKFPFKAIGKALVHGESEGFVKVIADKDTDDLLGVHMIGPHVTDMISEAGLAKVLDATPWEIASLVHPHPTLSEVMGEATLAVDGKAIHM</sequence>
<feature type="binding site" evidence="14">
    <location>
        <position position="115"/>
    </location>
    <ligand>
        <name>FAD</name>
        <dbReference type="ChEBI" id="CHEBI:57692"/>
    </ligand>
</feature>
<evidence type="ECO:0000256" key="9">
    <source>
        <dbReference type="ARBA" id="ARBA00023027"/>
    </source>
</evidence>
<feature type="binding site" evidence="14">
    <location>
        <position position="212"/>
    </location>
    <ligand>
        <name>NAD(+)</name>
        <dbReference type="ChEBI" id="CHEBI:57540"/>
    </ligand>
</feature>
<dbReference type="Pfam" id="PF07992">
    <property type="entry name" value="Pyr_redox_2"/>
    <property type="match status" value="1"/>
</dbReference>
<evidence type="ECO:0000256" key="12">
    <source>
        <dbReference type="ARBA" id="ARBA00049187"/>
    </source>
</evidence>
<evidence type="ECO:0000256" key="5">
    <source>
        <dbReference type="ARBA" id="ARBA00022490"/>
    </source>
</evidence>
<evidence type="ECO:0000259" key="17">
    <source>
        <dbReference type="Pfam" id="PF02852"/>
    </source>
</evidence>
<dbReference type="GO" id="GO:0050660">
    <property type="term" value="F:flavin adenine dinucleotide binding"/>
    <property type="evidence" value="ECO:0007669"/>
    <property type="project" value="InterPro"/>
</dbReference>
<dbReference type="InterPro" id="IPR036188">
    <property type="entry name" value="FAD/NAD-bd_sf"/>
</dbReference>
<dbReference type="PRINTS" id="PR00368">
    <property type="entry name" value="FADPNR"/>
</dbReference>
<keyword evidence="7 14" id="KW-0274">FAD</keyword>
<evidence type="ECO:0000256" key="11">
    <source>
        <dbReference type="ARBA" id="ARBA00023284"/>
    </source>
</evidence>
<feature type="binding site" evidence="14">
    <location>
        <begin position="152"/>
        <end position="154"/>
    </location>
    <ligand>
        <name>FAD</name>
        <dbReference type="ChEBI" id="CHEBI:57692"/>
    </ligand>
</feature>
<evidence type="ECO:0000256" key="10">
    <source>
        <dbReference type="ARBA" id="ARBA00023157"/>
    </source>
</evidence>
<dbReference type="PIRSF" id="PIRSF000350">
    <property type="entry name" value="Mercury_reductase_MerA"/>
    <property type="match status" value="1"/>
</dbReference>
<evidence type="ECO:0000256" key="7">
    <source>
        <dbReference type="ARBA" id="ARBA00022827"/>
    </source>
</evidence>
<evidence type="ECO:0000256" key="1">
    <source>
        <dbReference type="ARBA" id="ARBA00004496"/>
    </source>
</evidence>
<evidence type="ECO:0000256" key="13">
    <source>
        <dbReference type="PIRSR" id="PIRSR000350-2"/>
    </source>
</evidence>
<comment type="miscellaneous">
    <text evidence="16">The active site is a redox-active disulfide bond.</text>
</comment>
<dbReference type="GO" id="GO:0006103">
    <property type="term" value="P:2-oxoglutarate metabolic process"/>
    <property type="evidence" value="ECO:0007669"/>
    <property type="project" value="TreeGrafter"/>
</dbReference>
<comment type="similarity">
    <text evidence="2 16">Belongs to the class-I pyridine nucleotide-disulfide oxidoreductase family.</text>
</comment>
<evidence type="ECO:0000313" key="19">
    <source>
        <dbReference type="EMBL" id="SIT81554.1"/>
    </source>
</evidence>
<dbReference type="SUPFAM" id="SSF51905">
    <property type="entry name" value="FAD/NAD(P)-binding domain"/>
    <property type="match status" value="1"/>
</dbReference>
<keyword evidence="10" id="KW-1015">Disulfide bond</keyword>
<dbReference type="RefSeq" id="WP_076757687.1">
    <property type="nucleotide sequence ID" value="NZ_FTPL01000002.1"/>
</dbReference>
<proteinExistence type="inferred from homology"/>
<dbReference type="PANTHER" id="PTHR22912">
    <property type="entry name" value="DISULFIDE OXIDOREDUCTASE"/>
    <property type="match status" value="1"/>
</dbReference>
<gene>
    <name evidence="19" type="ORF">SAMN05428946_1415</name>
</gene>
<evidence type="ECO:0000256" key="16">
    <source>
        <dbReference type="RuleBase" id="RU003692"/>
    </source>
</evidence>
<accession>A0A1U7PP95</accession>
<dbReference type="FunFam" id="3.30.390.30:FF:000001">
    <property type="entry name" value="Dihydrolipoyl dehydrogenase"/>
    <property type="match status" value="1"/>
</dbReference>
<keyword evidence="5" id="KW-0963">Cytoplasm</keyword>
<dbReference type="EMBL" id="FTPL01000002">
    <property type="protein sequence ID" value="SIT81554.1"/>
    <property type="molecule type" value="Genomic_DNA"/>
</dbReference>
<dbReference type="SUPFAM" id="SSF55424">
    <property type="entry name" value="FAD/NAD-linked reductases, dimerisation (C-terminal) domain"/>
    <property type="match status" value="1"/>
</dbReference>
<keyword evidence="8 16" id="KW-0560">Oxidoreductase</keyword>
<keyword evidence="9 14" id="KW-0520">NAD</keyword>
<dbReference type="InterPro" id="IPR016156">
    <property type="entry name" value="FAD/NAD-linked_Rdtase_dimer_sf"/>
</dbReference>
<evidence type="ECO:0000256" key="2">
    <source>
        <dbReference type="ARBA" id="ARBA00007532"/>
    </source>
</evidence>
<evidence type="ECO:0000256" key="14">
    <source>
        <dbReference type="PIRSR" id="PIRSR000350-3"/>
    </source>
</evidence>
<dbReference type="STRING" id="550447.SAMN05428946_1415"/>
<dbReference type="InterPro" id="IPR006258">
    <property type="entry name" value="Lipoamide_DH"/>
</dbReference>
<feature type="domain" description="FAD/NAD(P)-binding" evidence="18">
    <location>
        <begin position="5"/>
        <end position="336"/>
    </location>
</feature>
<dbReference type="OrthoDB" id="9800167at2"/>
<dbReference type="GO" id="GO:0005737">
    <property type="term" value="C:cytoplasm"/>
    <property type="evidence" value="ECO:0007669"/>
    <property type="project" value="UniProtKB-SubCell"/>
</dbReference>
<feature type="binding site" evidence="14">
    <location>
        <position position="281"/>
    </location>
    <ligand>
        <name>NAD(+)</name>
        <dbReference type="ChEBI" id="CHEBI:57540"/>
    </ligand>
</feature>
<dbReference type="NCBIfam" id="TIGR01350">
    <property type="entry name" value="lipoamide_DH"/>
    <property type="match status" value="1"/>
</dbReference>
<dbReference type="InterPro" id="IPR012999">
    <property type="entry name" value="Pyr_OxRdtase_I_AS"/>
</dbReference>
<dbReference type="PRINTS" id="PR00411">
    <property type="entry name" value="PNDRDTASEI"/>
</dbReference>
<organism evidence="19 20">
    <name type="scientific">Edaphobacillus lindanitolerans</name>
    <dbReference type="NCBI Taxonomy" id="550447"/>
    <lineage>
        <taxon>Bacteria</taxon>
        <taxon>Bacillati</taxon>
        <taxon>Bacillota</taxon>
        <taxon>Bacilli</taxon>
        <taxon>Bacillales</taxon>
        <taxon>Bacillaceae</taxon>
        <taxon>Edaphobacillus</taxon>
    </lineage>
</organism>
<feature type="disulfide bond" description="Redox-active" evidence="15">
    <location>
        <begin position="42"/>
        <end position="47"/>
    </location>
</feature>
<feature type="binding site" evidence="14">
    <location>
        <position position="51"/>
    </location>
    <ligand>
        <name>FAD</name>
        <dbReference type="ChEBI" id="CHEBI:57692"/>
    </ligand>
</feature>
<reference evidence="20" key="1">
    <citation type="submission" date="2017-01" db="EMBL/GenBank/DDBJ databases">
        <authorList>
            <person name="Varghese N."/>
            <person name="Submissions S."/>
        </authorList>
    </citation>
    <scope>NUCLEOTIDE SEQUENCE [LARGE SCALE GENOMIC DNA]</scope>
    <source>
        <strain evidence="20">MNA4</strain>
    </source>
</reference>
<dbReference type="InterPro" id="IPR004099">
    <property type="entry name" value="Pyr_nucl-diS_OxRdtase_dimer"/>
</dbReference>
<dbReference type="PANTHER" id="PTHR22912:SF217">
    <property type="entry name" value="DIHYDROLIPOYL DEHYDROGENASE"/>
    <property type="match status" value="1"/>
</dbReference>
<comment type="cofactor">
    <cofactor evidence="14 16">
        <name>FAD</name>
        <dbReference type="ChEBI" id="CHEBI:57692"/>
    </cofactor>
    <text evidence="14 16">Binds 1 FAD per subunit.</text>
</comment>
<dbReference type="InterPro" id="IPR001100">
    <property type="entry name" value="Pyr_nuc-diS_OxRdtase"/>
</dbReference>
<dbReference type="InterPro" id="IPR023753">
    <property type="entry name" value="FAD/NAD-binding_dom"/>
</dbReference>
<comment type="subcellular location">
    <subcellularLocation>
        <location evidence="1">Cytoplasm</location>
    </subcellularLocation>
</comment>
<name>A0A1U7PP95_9BACI</name>
<feature type="binding site" evidence="14">
    <location>
        <position position="321"/>
    </location>
    <ligand>
        <name>FAD</name>
        <dbReference type="ChEBI" id="CHEBI:57692"/>
    </ligand>
</feature>
<dbReference type="Proteomes" id="UP000187550">
    <property type="component" value="Unassembled WGS sequence"/>
</dbReference>